<dbReference type="GO" id="GO:0005737">
    <property type="term" value="C:cytoplasm"/>
    <property type="evidence" value="ECO:0007669"/>
    <property type="project" value="TreeGrafter"/>
</dbReference>
<gene>
    <name evidence="7" type="ORF">SAMN05443377_10444</name>
</gene>
<reference evidence="8" key="1">
    <citation type="submission" date="2016-10" db="EMBL/GenBank/DDBJ databases">
        <authorList>
            <person name="Varghese N."/>
            <person name="Submissions S."/>
        </authorList>
    </citation>
    <scope>NUCLEOTIDE SEQUENCE [LARGE SCALE GENOMIC DNA]</scope>
    <source>
        <strain evidence="8">DSM 16859</strain>
    </source>
</reference>
<comment type="similarity">
    <text evidence="1 4">Belongs to the ketopantoate reductase family.</text>
</comment>
<dbReference type="InterPro" id="IPR036291">
    <property type="entry name" value="NAD(P)-bd_dom_sf"/>
</dbReference>
<evidence type="ECO:0000256" key="1">
    <source>
        <dbReference type="ARBA" id="ARBA00007870"/>
    </source>
</evidence>
<dbReference type="InterPro" id="IPR013328">
    <property type="entry name" value="6PGD_dom2"/>
</dbReference>
<dbReference type="Proteomes" id="UP000198815">
    <property type="component" value="Unassembled WGS sequence"/>
</dbReference>
<evidence type="ECO:0000259" key="5">
    <source>
        <dbReference type="Pfam" id="PF02558"/>
    </source>
</evidence>
<dbReference type="GO" id="GO:0015940">
    <property type="term" value="P:pantothenate biosynthetic process"/>
    <property type="evidence" value="ECO:0007669"/>
    <property type="project" value="UniProtKB-UniPathway"/>
</dbReference>
<dbReference type="PANTHER" id="PTHR21708:SF26">
    <property type="entry name" value="2-DEHYDROPANTOATE 2-REDUCTASE"/>
    <property type="match status" value="1"/>
</dbReference>
<evidence type="ECO:0000256" key="4">
    <source>
        <dbReference type="RuleBase" id="RU362068"/>
    </source>
</evidence>
<keyword evidence="8" id="KW-1185">Reference proteome</keyword>
<keyword evidence="4" id="KW-0566">Pantothenate biosynthesis</keyword>
<name>A0A1H9QRG4_9ACTN</name>
<dbReference type="UniPathway" id="UPA00028">
    <property type="reaction ID" value="UER00004"/>
</dbReference>
<dbReference type="Pfam" id="PF02558">
    <property type="entry name" value="ApbA"/>
    <property type="match status" value="1"/>
</dbReference>
<dbReference type="GO" id="GO:0008677">
    <property type="term" value="F:2-dehydropantoate 2-reductase activity"/>
    <property type="evidence" value="ECO:0007669"/>
    <property type="project" value="UniProtKB-EC"/>
</dbReference>
<comment type="function">
    <text evidence="4">Catalyzes the NADPH-dependent reduction of ketopantoate into pantoic acid.</text>
</comment>
<dbReference type="EC" id="1.1.1.169" evidence="4"/>
<evidence type="ECO:0000256" key="3">
    <source>
        <dbReference type="ARBA" id="ARBA00023002"/>
    </source>
</evidence>
<dbReference type="Gene3D" id="3.40.50.720">
    <property type="entry name" value="NAD(P)-binding Rossmann-like Domain"/>
    <property type="match status" value="1"/>
</dbReference>
<dbReference type="PANTHER" id="PTHR21708">
    <property type="entry name" value="PROBABLE 2-DEHYDROPANTOATE 2-REDUCTASE"/>
    <property type="match status" value="1"/>
</dbReference>
<feature type="domain" description="Ketopantoate reductase C-terminal" evidence="6">
    <location>
        <begin position="178"/>
        <end position="298"/>
    </location>
</feature>
<dbReference type="AlphaFoldDB" id="A0A1H9QRG4"/>
<sequence length="311" mass="32278">MRIAIIGAGAIGGFFGAKLVACGQDVHFVARGRTLDVLRSQGLTLVSGARRQVIPVHAAEDSSDIGPVDIVLCCVKATQVIDALEPAGALIGSGTGVVTTQNGVDGPRLTASVVGREHTLPGVVKVFAQALEPGLVSHVGGPGSLEVGEWHNEPTARIAALRAALIAAQIPSPAPRDVWELLWEKSMIVVPAGGLGALSGVPIGELLSRPGLRRVLVSAIREIREIAAARGVSMADEVVERTMAFIESEPPAATTSLQRDLMAGRPSELDPQLGAVVRYGRDAGVPTPLHELMYEVLKLGRGRQGPVGLAG</sequence>
<dbReference type="Gene3D" id="1.10.1040.10">
    <property type="entry name" value="N-(1-d-carboxylethyl)-l-norvaline Dehydrogenase, domain 2"/>
    <property type="match status" value="1"/>
</dbReference>
<dbReference type="NCBIfam" id="NF005091">
    <property type="entry name" value="PRK06522.2-2"/>
    <property type="match status" value="1"/>
</dbReference>
<dbReference type="InterPro" id="IPR051402">
    <property type="entry name" value="KPR-Related"/>
</dbReference>
<evidence type="ECO:0000313" key="8">
    <source>
        <dbReference type="Proteomes" id="UP000198815"/>
    </source>
</evidence>
<dbReference type="EMBL" id="FOGZ01000004">
    <property type="protein sequence ID" value="SER62429.1"/>
    <property type="molecule type" value="Genomic_DNA"/>
</dbReference>
<evidence type="ECO:0000259" key="6">
    <source>
        <dbReference type="Pfam" id="PF08546"/>
    </source>
</evidence>
<dbReference type="STRING" id="64702.SAMN05443377_10444"/>
<feature type="domain" description="Ketopantoate reductase N-terminal" evidence="5">
    <location>
        <begin position="3"/>
        <end position="151"/>
    </location>
</feature>
<keyword evidence="3 4" id="KW-0560">Oxidoreductase</keyword>
<keyword evidence="2 4" id="KW-0521">NADP</keyword>
<evidence type="ECO:0000313" key="7">
    <source>
        <dbReference type="EMBL" id="SER62429.1"/>
    </source>
</evidence>
<dbReference type="NCBIfam" id="TIGR00745">
    <property type="entry name" value="apbA_panE"/>
    <property type="match status" value="1"/>
</dbReference>
<comment type="catalytic activity">
    <reaction evidence="4">
        <text>(R)-pantoate + NADP(+) = 2-dehydropantoate + NADPH + H(+)</text>
        <dbReference type="Rhea" id="RHEA:16233"/>
        <dbReference type="ChEBI" id="CHEBI:11561"/>
        <dbReference type="ChEBI" id="CHEBI:15378"/>
        <dbReference type="ChEBI" id="CHEBI:15980"/>
        <dbReference type="ChEBI" id="CHEBI:57783"/>
        <dbReference type="ChEBI" id="CHEBI:58349"/>
        <dbReference type="EC" id="1.1.1.169"/>
    </reaction>
</comment>
<dbReference type="SUPFAM" id="SSF48179">
    <property type="entry name" value="6-phosphogluconate dehydrogenase C-terminal domain-like"/>
    <property type="match status" value="1"/>
</dbReference>
<organism evidence="7 8">
    <name type="scientific">Propionibacterium cyclohexanicum</name>
    <dbReference type="NCBI Taxonomy" id="64702"/>
    <lineage>
        <taxon>Bacteria</taxon>
        <taxon>Bacillati</taxon>
        <taxon>Actinomycetota</taxon>
        <taxon>Actinomycetes</taxon>
        <taxon>Propionibacteriales</taxon>
        <taxon>Propionibacteriaceae</taxon>
        <taxon>Propionibacterium</taxon>
    </lineage>
</organism>
<proteinExistence type="inferred from homology"/>
<dbReference type="InterPro" id="IPR013332">
    <property type="entry name" value="KPR_N"/>
</dbReference>
<dbReference type="InterPro" id="IPR008927">
    <property type="entry name" value="6-PGluconate_DH-like_C_sf"/>
</dbReference>
<dbReference type="RefSeq" id="WP_091967779.1">
    <property type="nucleotide sequence ID" value="NZ_FOGZ01000004.1"/>
</dbReference>
<dbReference type="InterPro" id="IPR003710">
    <property type="entry name" value="ApbA"/>
</dbReference>
<dbReference type="SUPFAM" id="SSF51735">
    <property type="entry name" value="NAD(P)-binding Rossmann-fold domains"/>
    <property type="match status" value="1"/>
</dbReference>
<dbReference type="OrthoDB" id="9796561at2"/>
<dbReference type="FunFam" id="1.10.1040.10:FF:000017">
    <property type="entry name" value="2-dehydropantoate 2-reductase"/>
    <property type="match status" value="1"/>
</dbReference>
<dbReference type="Pfam" id="PF08546">
    <property type="entry name" value="ApbA_C"/>
    <property type="match status" value="1"/>
</dbReference>
<comment type="pathway">
    <text evidence="4">Cofactor biosynthesis; (R)-pantothenate biosynthesis; (R)-pantoate from 3-methyl-2-oxobutanoate: step 2/2.</text>
</comment>
<accession>A0A1H9QRG4</accession>
<protein>
    <recommendedName>
        <fullName evidence="4">2-dehydropantoate 2-reductase</fullName>
        <ecNumber evidence="4">1.1.1.169</ecNumber>
    </recommendedName>
    <alternativeName>
        <fullName evidence="4">Ketopantoate reductase</fullName>
    </alternativeName>
</protein>
<dbReference type="InterPro" id="IPR013752">
    <property type="entry name" value="KPA_reductase"/>
</dbReference>
<evidence type="ECO:0000256" key="2">
    <source>
        <dbReference type="ARBA" id="ARBA00022857"/>
    </source>
</evidence>